<accession>A0AA35SYG9</accession>
<name>A0AA35SYG9_GEOBA</name>
<sequence length="689" mass="74466">MFPPHNQFTLSCTVWAEAYGEKIPLPLTIEWIKRVESGSNVRFSPVASAEGPHLSPNPADGYHSILRGSETSSVGSTSYRCRASFVRDAGGATELETSNSLVAVVGPTSPVVPVSVRTTASDNSSLTIQWEITSVSYTPETYHVEYGTDSIELGFHISEQESGPDIRIVDQVYSQDLIGLQPLATYYYRVVASNTAGTTASIVRAARTMDLLRIEGSGYPRVGERYSLECVVSAQSGSGDYTSLTWTDSRGEVLASDTGGSLSSLELVFESLDLSNVGNYTCTVTFPTGDSRQLTEQVFAAVPSSHVVLEEVDQPRDGILYSGLNHTLKCHTNASVFSAPFVTVSIQWLRDGHSLKNCSDLVKESETHYHFLLTLTHLSHSSDNGSYSCRAVTTPTANYPLLRATSVTSNTLDLRVAIPVVSVTISSSTTRVLDVPPYNQFECSCSASVSVPGLGGEQRLARRWQWMRKGVGEEEFSSVPHFTVNSSWSSVLHSETRSGTVAYQCVYSLEGVDQISASDQITTSVIGAREPSTPVGVAVSQITSSGFVVQWTVASVAYTPETYVVEYSTTSDFLNPAAESVASGDDIGIVDKTYSVELKGLAPGTKYHFVVVAINSARITRTEPLFIYTKETVPGKVSFVSASRVNDSSLNISWGAIEAANGNLTHYLVWVNSTSDGHRRLVDISRLVV</sequence>
<dbReference type="InterPro" id="IPR036116">
    <property type="entry name" value="FN3_sf"/>
</dbReference>
<evidence type="ECO:0000259" key="2">
    <source>
        <dbReference type="PROSITE" id="PS50835"/>
    </source>
</evidence>
<evidence type="ECO:0000313" key="5">
    <source>
        <dbReference type="Proteomes" id="UP001174909"/>
    </source>
</evidence>
<evidence type="ECO:0000313" key="4">
    <source>
        <dbReference type="EMBL" id="CAI8037627.1"/>
    </source>
</evidence>
<dbReference type="SMART" id="SM00060">
    <property type="entry name" value="FN3"/>
    <property type="match status" value="2"/>
</dbReference>
<dbReference type="PANTHER" id="PTHR13817">
    <property type="entry name" value="TITIN"/>
    <property type="match status" value="1"/>
</dbReference>
<dbReference type="SMART" id="SM00409">
    <property type="entry name" value="IG"/>
    <property type="match status" value="2"/>
</dbReference>
<keyword evidence="1" id="KW-0677">Repeat</keyword>
<dbReference type="Gene3D" id="2.60.40.10">
    <property type="entry name" value="Immunoglobulins"/>
    <property type="match status" value="5"/>
</dbReference>
<comment type="caution">
    <text evidence="4">The sequence shown here is derived from an EMBL/GenBank/DDBJ whole genome shotgun (WGS) entry which is preliminary data.</text>
</comment>
<organism evidence="4 5">
    <name type="scientific">Geodia barretti</name>
    <name type="common">Barrett's horny sponge</name>
    <dbReference type="NCBI Taxonomy" id="519541"/>
    <lineage>
        <taxon>Eukaryota</taxon>
        <taxon>Metazoa</taxon>
        <taxon>Porifera</taxon>
        <taxon>Demospongiae</taxon>
        <taxon>Heteroscleromorpha</taxon>
        <taxon>Tetractinellida</taxon>
        <taxon>Astrophorina</taxon>
        <taxon>Geodiidae</taxon>
        <taxon>Geodia</taxon>
    </lineage>
</organism>
<dbReference type="CDD" id="cd00063">
    <property type="entry name" value="FN3"/>
    <property type="match status" value="2"/>
</dbReference>
<keyword evidence="5" id="KW-1185">Reference proteome</keyword>
<dbReference type="InterPro" id="IPR013783">
    <property type="entry name" value="Ig-like_fold"/>
</dbReference>
<feature type="domain" description="Fibronectin type-III" evidence="3">
    <location>
        <begin position="112"/>
        <end position="211"/>
    </location>
</feature>
<dbReference type="PANTHER" id="PTHR13817:SF73">
    <property type="entry name" value="FIBRONECTIN TYPE-III DOMAIN-CONTAINING PROTEIN"/>
    <property type="match status" value="1"/>
</dbReference>
<dbReference type="PROSITE" id="PS50835">
    <property type="entry name" value="IG_LIKE"/>
    <property type="match status" value="3"/>
</dbReference>
<dbReference type="InterPro" id="IPR007110">
    <property type="entry name" value="Ig-like_dom"/>
</dbReference>
<feature type="domain" description="Fibronectin type-III" evidence="3">
    <location>
        <begin position="530"/>
        <end position="632"/>
    </location>
</feature>
<feature type="domain" description="Ig-like" evidence="2">
    <location>
        <begin position="1"/>
        <end position="98"/>
    </location>
</feature>
<dbReference type="CDD" id="cd00096">
    <property type="entry name" value="Ig"/>
    <property type="match status" value="1"/>
</dbReference>
<dbReference type="PROSITE" id="PS50853">
    <property type="entry name" value="FN3"/>
    <property type="match status" value="2"/>
</dbReference>
<dbReference type="Pfam" id="PF00041">
    <property type="entry name" value="fn3"/>
    <property type="match status" value="1"/>
</dbReference>
<proteinExistence type="predicted"/>
<evidence type="ECO:0000256" key="1">
    <source>
        <dbReference type="ARBA" id="ARBA00022737"/>
    </source>
</evidence>
<dbReference type="InterPro" id="IPR050964">
    <property type="entry name" value="Striated_Muscle_Regulatory"/>
</dbReference>
<reference evidence="4" key="1">
    <citation type="submission" date="2023-03" db="EMBL/GenBank/DDBJ databases">
        <authorList>
            <person name="Steffen K."/>
            <person name="Cardenas P."/>
        </authorList>
    </citation>
    <scope>NUCLEOTIDE SEQUENCE</scope>
</reference>
<evidence type="ECO:0000259" key="3">
    <source>
        <dbReference type="PROSITE" id="PS50853"/>
    </source>
</evidence>
<gene>
    <name evidence="4" type="ORF">GBAR_LOCUS21043</name>
</gene>
<dbReference type="SUPFAM" id="SSF49265">
    <property type="entry name" value="Fibronectin type III"/>
    <property type="match status" value="2"/>
</dbReference>
<feature type="domain" description="Ig-like" evidence="2">
    <location>
        <begin position="303"/>
        <end position="408"/>
    </location>
</feature>
<dbReference type="InterPro" id="IPR036179">
    <property type="entry name" value="Ig-like_dom_sf"/>
</dbReference>
<dbReference type="SUPFAM" id="SSF48726">
    <property type="entry name" value="Immunoglobulin"/>
    <property type="match status" value="2"/>
</dbReference>
<dbReference type="Proteomes" id="UP001174909">
    <property type="component" value="Unassembled WGS sequence"/>
</dbReference>
<protein>
    <submittedName>
        <fullName evidence="4">Phosphatidylinositol phosphatase PTPRQ</fullName>
    </submittedName>
</protein>
<dbReference type="AlphaFoldDB" id="A0AA35SYG9"/>
<dbReference type="InterPro" id="IPR003599">
    <property type="entry name" value="Ig_sub"/>
</dbReference>
<feature type="domain" description="Ig-like" evidence="2">
    <location>
        <begin position="223"/>
        <end position="295"/>
    </location>
</feature>
<dbReference type="InterPro" id="IPR003961">
    <property type="entry name" value="FN3_dom"/>
</dbReference>
<dbReference type="EMBL" id="CASHTH010002954">
    <property type="protein sequence ID" value="CAI8037627.1"/>
    <property type="molecule type" value="Genomic_DNA"/>
</dbReference>